<dbReference type="KEGG" id="bts:Btus_0806"/>
<dbReference type="GO" id="GO:0004521">
    <property type="term" value="F:RNA endonuclease activity"/>
    <property type="evidence" value="ECO:0007669"/>
    <property type="project" value="TreeGrafter"/>
</dbReference>
<dbReference type="Proteomes" id="UP000002368">
    <property type="component" value="Chromosome"/>
</dbReference>
<evidence type="ECO:0000313" key="5">
    <source>
        <dbReference type="EMBL" id="ADG05559.1"/>
    </source>
</evidence>
<reference evidence="5 6" key="1">
    <citation type="journal article" date="2011" name="Stand. Genomic Sci.">
        <title>Complete genome sequence of the thermophilic, hydrogen-oxidizing Bacillus tusciae type strain (T2) and reclassification in the new genus, Kyrpidia gen. nov. as Kyrpidia tusciae comb. nov. and emendation of the family Alicyclobacillaceae da Costa and Rainey, 2010.</title>
        <authorList>
            <person name="Klenk H.P."/>
            <person name="Lapidus A."/>
            <person name="Chertkov O."/>
            <person name="Copeland A."/>
            <person name="Del Rio T.G."/>
            <person name="Nolan M."/>
            <person name="Lucas S."/>
            <person name="Chen F."/>
            <person name="Tice H."/>
            <person name="Cheng J.F."/>
            <person name="Han C."/>
            <person name="Bruce D."/>
            <person name="Goodwin L."/>
            <person name="Pitluck S."/>
            <person name="Pati A."/>
            <person name="Ivanova N."/>
            <person name="Mavromatis K."/>
            <person name="Daum C."/>
            <person name="Chen A."/>
            <person name="Palaniappan K."/>
            <person name="Chang Y.J."/>
            <person name="Land M."/>
            <person name="Hauser L."/>
            <person name="Jeffries C.D."/>
            <person name="Detter J.C."/>
            <person name="Rohde M."/>
            <person name="Abt B."/>
            <person name="Pukall R."/>
            <person name="Goker M."/>
            <person name="Bristow J."/>
            <person name="Markowitz V."/>
            <person name="Hugenholtz P."/>
            <person name="Eisen J.A."/>
        </authorList>
    </citation>
    <scope>NUCLEOTIDE SEQUENCE [LARGE SCALE GENOMIC DNA]</scope>
    <source>
        <strain evidence="5 6">DSM 2912</strain>
    </source>
</reference>
<dbReference type="PANTHER" id="PTHR11203:SF37">
    <property type="entry name" value="INTEGRATOR COMPLEX SUBUNIT 11"/>
    <property type="match status" value="1"/>
</dbReference>
<dbReference type="SUPFAM" id="SSF56281">
    <property type="entry name" value="Metallo-hydrolase/oxidoreductase"/>
    <property type="match status" value="1"/>
</dbReference>
<evidence type="ECO:0000256" key="1">
    <source>
        <dbReference type="ARBA" id="ARBA00022801"/>
    </source>
</evidence>
<gene>
    <name evidence="5" type="ordered locus">Btus_0806</name>
</gene>
<name>D5WVE9_KYRT2</name>
<protein>
    <submittedName>
        <fullName evidence="5">RNA-metabolising metallo-beta-lactamase</fullName>
    </submittedName>
</protein>
<feature type="domain" description="Beta-Casp" evidence="4">
    <location>
        <begin position="235"/>
        <end position="359"/>
    </location>
</feature>
<dbReference type="Pfam" id="PF00753">
    <property type="entry name" value="Lactamase_B"/>
    <property type="match status" value="1"/>
</dbReference>
<accession>D5WVE9</accession>
<evidence type="ECO:0000256" key="2">
    <source>
        <dbReference type="SAM" id="MobiDB-lite"/>
    </source>
</evidence>
<proteinExistence type="predicted"/>
<dbReference type="Pfam" id="PF07521">
    <property type="entry name" value="RMMBL"/>
    <property type="match status" value="1"/>
</dbReference>
<dbReference type="RefSeq" id="WP_013074851.1">
    <property type="nucleotide sequence ID" value="NC_014098.1"/>
</dbReference>
<dbReference type="InterPro" id="IPR001279">
    <property type="entry name" value="Metallo-B-lactamas"/>
</dbReference>
<organism evidence="5 6">
    <name type="scientific">Kyrpidia tusciae (strain DSM 2912 / NBRC 15312 / T2)</name>
    <name type="common">Bacillus tusciae</name>
    <dbReference type="NCBI Taxonomy" id="562970"/>
    <lineage>
        <taxon>Bacteria</taxon>
        <taxon>Bacillati</taxon>
        <taxon>Bacillota</taxon>
        <taxon>Bacilli</taxon>
        <taxon>Bacillales</taxon>
        <taxon>Alicyclobacillaceae</taxon>
        <taxon>Kyrpidia</taxon>
    </lineage>
</organism>
<dbReference type="EMBL" id="CP002017">
    <property type="protein sequence ID" value="ADG05559.1"/>
    <property type="molecule type" value="Genomic_DNA"/>
</dbReference>
<dbReference type="InterPro" id="IPR050698">
    <property type="entry name" value="MBL"/>
</dbReference>
<dbReference type="STRING" id="562970.Btus_0806"/>
<dbReference type="AlphaFoldDB" id="D5WVE9"/>
<dbReference type="InterPro" id="IPR011108">
    <property type="entry name" value="RMMBL"/>
</dbReference>
<keyword evidence="1" id="KW-0378">Hydrolase</keyword>
<evidence type="ECO:0000259" key="4">
    <source>
        <dbReference type="SMART" id="SM01027"/>
    </source>
</evidence>
<dbReference type="Pfam" id="PF10996">
    <property type="entry name" value="Beta-Casp"/>
    <property type="match status" value="1"/>
</dbReference>
<dbReference type="GO" id="GO:0016787">
    <property type="term" value="F:hydrolase activity"/>
    <property type="evidence" value="ECO:0007669"/>
    <property type="project" value="UniProtKB-KW"/>
</dbReference>
<evidence type="ECO:0000259" key="3">
    <source>
        <dbReference type="SMART" id="SM00849"/>
    </source>
</evidence>
<feature type="region of interest" description="Disordered" evidence="2">
    <location>
        <begin position="852"/>
        <end position="878"/>
    </location>
</feature>
<dbReference type="SMART" id="SM01027">
    <property type="entry name" value="Beta-Casp"/>
    <property type="match status" value="1"/>
</dbReference>
<feature type="domain" description="Metallo-beta-lactamase" evidence="3">
    <location>
        <begin position="12"/>
        <end position="204"/>
    </location>
</feature>
<dbReference type="Gene3D" id="3.60.15.10">
    <property type="entry name" value="Ribonuclease Z/Hydroxyacylglutathione hydrolase-like"/>
    <property type="match status" value="1"/>
</dbReference>
<dbReference type="InterPro" id="IPR036866">
    <property type="entry name" value="RibonucZ/Hydroxyglut_hydro"/>
</dbReference>
<dbReference type="eggNOG" id="COG1236">
    <property type="taxonomic scope" value="Bacteria"/>
</dbReference>
<dbReference type="CDD" id="cd16295">
    <property type="entry name" value="TTHA0252-CPSF-like_MBL-fold"/>
    <property type="match status" value="1"/>
</dbReference>
<evidence type="ECO:0000313" key="6">
    <source>
        <dbReference type="Proteomes" id="UP000002368"/>
    </source>
</evidence>
<keyword evidence="6" id="KW-1185">Reference proteome</keyword>
<dbReference type="Gene3D" id="3.40.50.10890">
    <property type="match status" value="1"/>
</dbReference>
<dbReference type="SMART" id="SM00849">
    <property type="entry name" value="Lactamase_B"/>
    <property type="match status" value="1"/>
</dbReference>
<sequence>MRVTFLGGTDIGASCLWFETQTGGWLVDAGVRMDDRDPLPSLDRLARAGDRIQGIFVTHAHQDHIGALPLISSLFPDAPVFMTRATLDLARVMLADALKVSREEGKVSVFTEDQLNDLWPRVRVMGQDKVFGWNGMQVATYSAGHILGAVSIGFVTEAEGSVLVTGDFSVTPGRLLPGLRMPRGSAYDAVITESTYGNRLHGNRAEQEDRMARQVAEVIERGGFVLIPAFAVGRAQEVLTILQDFMRYNKDYPKFPLVVDGLVRSVCPVYEAHGELLRGPAKRMLRTTGSLFDREDIRFVRRPEERREVVEGRPACIVASSGMLNGGPSVFYADKLIQHENNAILLCGYQDEESPGRRLLNMAEQPESERRWFLPDRVVPVNAKVALYSLSAHADRRELVQTAAQLRPRQVLLVHGDPEAKEMLAAELRAYLPKADIRAAGLGETVEILPGERRHRFTSADVSEEERPVRAHSWTGQVLVFRTPGQAGELAIGVCASVTSSACVVTTAAGTALRVPVGLVVDALGRVPAGEHPEEYLAGLWRAAQACVEENRVWGYRPAERLGYRLAEEWGRLVPADPLGLEAVSEALAPYGWRKVEPDEQSRVFRLYVAFPWAVPEEVRETVNAREIQGGWRYELQPHVYPPAVQRLAEETARSVGGKAGNVRIYPQERRVEVPVAGGLTVEQRLRMEDSLRQRVGGTVRVVPVDLNLREAAGTAERRMEQNAALAAVREQAPAWLELQKAGLDPALGTITLSVAFPDAVRKRPEAAAFAERVERFTGWRVAWADSVNQQRLSEAAVELCREEGLEMRKNPSLMLADKVVRVQVSGAVEPEQGRAVAERFRERTGWTLEFAGPSRSMGTGSGEEETVRTPGESGRERMEMNRALSWVEASAKARGIAVYKKSVQGESLELMFITPEAGRKHRDWLEQMAEETGWTLRVANKIHQQALIQLAEELAGDCGLFRTPGIHQDRREVRVRTERPVPEERTAAFEERTGWRMACE</sequence>
<dbReference type="InterPro" id="IPR022712">
    <property type="entry name" value="Beta_Casp"/>
</dbReference>
<dbReference type="PANTHER" id="PTHR11203">
    <property type="entry name" value="CLEAVAGE AND POLYADENYLATION SPECIFICITY FACTOR FAMILY MEMBER"/>
    <property type="match status" value="1"/>
</dbReference>
<dbReference type="HOGENOM" id="CLU_320482_0_0_9"/>